<keyword evidence="1" id="KW-0732">Signal</keyword>
<dbReference type="SUPFAM" id="SSF51905">
    <property type="entry name" value="FAD/NAD(P)-binding domain"/>
    <property type="match status" value="1"/>
</dbReference>
<dbReference type="InParanoid" id="A0A2J6T9A6"/>
<keyword evidence="3" id="KW-1185">Reference proteome</keyword>
<dbReference type="AlphaFoldDB" id="A0A2J6T9A6"/>
<gene>
    <name evidence="2" type="ORF">K444DRAFT_663687</name>
</gene>
<sequence length="126" mass="13706">MRPFHISVSFSIGLLGTATVQFDYHSGQYLFGSYFGISLTNAAYDYVVVGGGTAGLVVASRLAENPNMTIAVQSKPDPDLLNENCQRGRIHGLIGNYLRFLSRTSPTESYTILRESNRVGALPGFN</sequence>
<dbReference type="Gene3D" id="3.50.50.60">
    <property type="entry name" value="FAD/NAD(P)-binding domain"/>
    <property type="match status" value="1"/>
</dbReference>
<proteinExistence type="predicted"/>
<name>A0A2J6T9A6_9HELO</name>
<evidence type="ECO:0000256" key="1">
    <source>
        <dbReference type="SAM" id="SignalP"/>
    </source>
</evidence>
<dbReference type="RefSeq" id="XP_024736513.1">
    <property type="nucleotide sequence ID" value="XM_024886858.1"/>
</dbReference>
<reference evidence="2 3" key="1">
    <citation type="submission" date="2016-04" db="EMBL/GenBank/DDBJ databases">
        <title>A degradative enzymes factory behind the ericoid mycorrhizal symbiosis.</title>
        <authorList>
            <consortium name="DOE Joint Genome Institute"/>
            <person name="Martino E."/>
            <person name="Morin E."/>
            <person name="Grelet G."/>
            <person name="Kuo A."/>
            <person name="Kohler A."/>
            <person name="Daghino S."/>
            <person name="Barry K."/>
            <person name="Choi C."/>
            <person name="Cichocki N."/>
            <person name="Clum A."/>
            <person name="Copeland A."/>
            <person name="Hainaut M."/>
            <person name="Haridas S."/>
            <person name="Labutti K."/>
            <person name="Lindquist E."/>
            <person name="Lipzen A."/>
            <person name="Khouja H.-R."/>
            <person name="Murat C."/>
            <person name="Ohm R."/>
            <person name="Olson A."/>
            <person name="Spatafora J."/>
            <person name="Veneault-Fourrey C."/>
            <person name="Henrissat B."/>
            <person name="Grigoriev I."/>
            <person name="Martin F."/>
            <person name="Perotto S."/>
        </authorList>
    </citation>
    <scope>NUCLEOTIDE SEQUENCE [LARGE SCALE GENOMIC DNA]</scope>
    <source>
        <strain evidence="2 3">E</strain>
    </source>
</reference>
<dbReference type="EMBL" id="KZ613813">
    <property type="protein sequence ID" value="PMD59609.1"/>
    <property type="molecule type" value="Genomic_DNA"/>
</dbReference>
<dbReference type="Proteomes" id="UP000235371">
    <property type="component" value="Unassembled WGS sequence"/>
</dbReference>
<evidence type="ECO:0000313" key="3">
    <source>
        <dbReference type="Proteomes" id="UP000235371"/>
    </source>
</evidence>
<feature type="chain" id="PRO_5014357405" evidence="1">
    <location>
        <begin position="20"/>
        <end position="126"/>
    </location>
</feature>
<evidence type="ECO:0000313" key="2">
    <source>
        <dbReference type="EMBL" id="PMD59609.1"/>
    </source>
</evidence>
<accession>A0A2J6T9A6</accession>
<dbReference type="GeneID" id="36594935"/>
<dbReference type="OrthoDB" id="3564369at2759"/>
<organism evidence="2 3">
    <name type="scientific">Hyaloscypha bicolor E</name>
    <dbReference type="NCBI Taxonomy" id="1095630"/>
    <lineage>
        <taxon>Eukaryota</taxon>
        <taxon>Fungi</taxon>
        <taxon>Dikarya</taxon>
        <taxon>Ascomycota</taxon>
        <taxon>Pezizomycotina</taxon>
        <taxon>Leotiomycetes</taxon>
        <taxon>Helotiales</taxon>
        <taxon>Hyaloscyphaceae</taxon>
        <taxon>Hyaloscypha</taxon>
        <taxon>Hyaloscypha bicolor</taxon>
    </lineage>
</organism>
<feature type="signal peptide" evidence="1">
    <location>
        <begin position="1"/>
        <end position="19"/>
    </location>
</feature>
<protein>
    <submittedName>
        <fullName evidence="2">Uncharacterized protein</fullName>
    </submittedName>
</protein>
<dbReference type="InterPro" id="IPR036188">
    <property type="entry name" value="FAD/NAD-bd_sf"/>
</dbReference>